<gene>
    <name evidence="7" type="ORF">H8716_09985</name>
</gene>
<evidence type="ECO:0000256" key="4">
    <source>
        <dbReference type="ARBA" id="ARBA00023014"/>
    </source>
</evidence>
<evidence type="ECO:0000259" key="5">
    <source>
        <dbReference type="PROSITE" id="PS51379"/>
    </source>
</evidence>
<dbReference type="InterPro" id="IPR035965">
    <property type="entry name" value="PAS-like_dom_sf"/>
</dbReference>
<proteinExistence type="predicted"/>
<dbReference type="InterPro" id="IPR050340">
    <property type="entry name" value="Cytosolic_Fe-S_CAF"/>
</dbReference>
<feature type="domain" description="4Fe-4S" evidence="6">
    <location>
        <begin position="352"/>
        <end position="414"/>
    </location>
</feature>
<dbReference type="Gene3D" id="3.40.950.10">
    <property type="entry name" value="Fe-only Hydrogenase (Larger Subunit), Chain L, domain 3"/>
    <property type="match status" value="1"/>
</dbReference>
<keyword evidence="2" id="KW-0479">Metal-binding</keyword>
<dbReference type="Pfam" id="PF02906">
    <property type="entry name" value="Fe_hyd_lg_C"/>
    <property type="match status" value="1"/>
</dbReference>
<evidence type="ECO:0000256" key="2">
    <source>
        <dbReference type="ARBA" id="ARBA00022723"/>
    </source>
</evidence>
<dbReference type="SUPFAM" id="SSF55785">
    <property type="entry name" value="PYP-like sensor domain (PAS domain)"/>
    <property type="match status" value="1"/>
</dbReference>
<dbReference type="InterPro" id="IPR007202">
    <property type="entry name" value="4Fe-4S_dom"/>
</dbReference>
<keyword evidence="8" id="KW-1185">Reference proteome</keyword>
<dbReference type="Proteomes" id="UP000657421">
    <property type="component" value="Unassembled WGS sequence"/>
</dbReference>
<dbReference type="Pfam" id="PF12838">
    <property type="entry name" value="Fer4_7"/>
    <property type="match status" value="1"/>
</dbReference>
<dbReference type="InterPro" id="IPR017896">
    <property type="entry name" value="4Fe4S_Fe-S-bd"/>
</dbReference>
<evidence type="ECO:0000313" key="8">
    <source>
        <dbReference type="Proteomes" id="UP000657421"/>
    </source>
</evidence>
<comment type="caution">
    <text evidence="7">The sequence shown here is derived from an EMBL/GenBank/DDBJ whole genome shotgun (WGS) entry which is preliminary data.</text>
</comment>
<dbReference type="Gene3D" id="1.10.15.40">
    <property type="entry name" value="Electron transport complex subunit B, putative Fe-S cluster"/>
    <property type="match status" value="1"/>
</dbReference>
<feature type="domain" description="4Fe-4S ferredoxin-type" evidence="5">
    <location>
        <begin position="5"/>
        <end position="33"/>
    </location>
</feature>
<protein>
    <submittedName>
        <fullName evidence="7">4Fe-4S binding protein</fullName>
    </submittedName>
</protein>
<dbReference type="RefSeq" id="WP_249308596.1">
    <property type="nucleotide sequence ID" value="NZ_JACRSZ010000009.1"/>
</dbReference>
<evidence type="ECO:0000313" key="7">
    <source>
        <dbReference type="EMBL" id="MBC8573407.1"/>
    </source>
</evidence>
<accession>A0ABR7NAH2</accession>
<keyword evidence="4" id="KW-0411">Iron-sulfur</keyword>
<keyword evidence="1" id="KW-0004">4Fe-4S</keyword>
<evidence type="ECO:0000259" key="6">
    <source>
        <dbReference type="PROSITE" id="PS51656"/>
    </source>
</evidence>
<dbReference type="InterPro" id="IPR017900">
    <property type="entry name" value="4Fe4S_Fe_S_CS"/>
</dbReference>
<dbReference type="PANTHER" id="PTHR11615">
    <property type="entry name" value="NITRATE, FORMATE, IRON DEHYDROGENASE"/>
    <property type="match status" value="1"/>
</dbReference>
<dbReference type="SUPFAM" id="SSF53920">
    <property type="entry name" value="Fe-only hydrogenase"/>
    <property type="match status" value="1"/>
</dbReference>
<dbReference type="Pfam" id="PF04060">
    <property type="entry name" value="FeS"/>
    <property type="match status" value="1"/>
</dbReference>
<dbReference type="InterPro" id="IPR000014">
    <property type="entry name" value="PAS"/>
</dbReference>
<dbReference type="CDD" id="cd00130">
    <property type="entry name" value="PAS"/>
    <property type="match status" value="1"/>
</dbReference>
<dbReference type="Gene3D" id="3.30.70.20">
    <property type="match status" value="1"/>
</dbReference>
<reference evidence="7 8" key="1">
    <citation type="submission" date="2020-08" db="EMBL/GenBank/DDBJ databases">
        <title>Genome public.</title>
        <authorList>
            <person name="Liu C."/>
            <person name="Sun Q."/>
        </authorList>
    </citation>
    <scope>NUCLEOTIDE SEQUENCE [LARGE SCALE GENOMIC DNA]</scope>
    <source>
        <strain evidence="7 8">NSJ-46</strain>
    </source>
</reference>
<dbReference type="PROSITE" id="PS00198">
    <property type="entry name" value="4FE4S_FER_1"/>
    <property type="match status" value="1"/>
</dbReference>
<name>A0ABR7NAH2_9FIRM</name>
<dbReference type="SUPFAM" id="SSF54862">
    <property type="entry name" value="4Fe-4S ferredoxins"/>
    <property type="match status" value="1"/>
</dbReference>
<dbReference type="InterPro" id="IPR004108">
    <property type="entry name" value="Fe_hydrogenase_lsu_C"/>
</dbReference>
<evidence type="ECO:0000256" key="3">
    <source>
        <dbReference type="ARBA" id="ARBA00023004"/>
    </source>
</evidence>
<dbReference type="PROSITE" id="PS51379">
    <property type="entry name" value="4FE4S_FER_2"/>
    <property type="match status" value="2"/>
</dbReference>
<dbReference type="Gene3D" id="3.30.450.20">
    <property type="entry name" value="PAS domain"/>
    <property type="match status" value="1"/>
</dbReference>
<dbReference type="EMBL" id="JACRSZ010000009">
    <property type="protein sequence ID" value="MBC8573407.1"/>
    <property type="molecule type" value="Genomic_DNA"/>
</dbReference>
<dbReference type="PROSITE" id="PS51656">
    <property type="entry name" value="4FE4S"/>
    <property type="match status" value="1"/>
</dbReference>
<evidence type="ECO:0000256" key="1">
    <source>
        <dbReference type="ARBA" id="ARBA00022485"/>
    </source>
</evidence>
<dbReference type="InterPro" id="IPR009016">
    <property type="entry name" value="Fe_hydrogenase"/>
</dbReference>
<sequence length="568" mass="65567">MKRTSILQFRTANCKNCYKCIRNCPVKAIRVENQQAQIIEDQCILCEKCTSVCPQHAKVEHDDIPDIQKEIAAGKKVIASVHPAYLVRYGWNSVHLLEEKLQKMGFWKVFDAAQGAAMMKQEYTRILEAQYQQKMMISSNCPVVVRLIEKKYPHLTEYLAPVCSAMQMHAQYLRKQYPDAVLVYVSPCISVMSELKERQAQMDYVITFRELSNWMDDMPQQQEQGKLPEEVYLSRMTAVSGGLIQAMQPVEGQKYLSVDGMDQCREILKELQTGEYQDYFIEMNACANGCIGGPYSQKREKKLLDALIAIRQISMPEGRPDYQKDYHMEMPDITTRRFIPEESYPEKAITREQVTHVLQEMGKYTREDELNCGACGYDTCRAKAVAVIQGKAEVSMCIPYMREKQEDYANIIINAMPGLLVTVDYQLNIVQLNKAAKDLFDISRKKHLLGKQLNEIMDDYAMVNMIAFDREIEQDCVYLEEQRRYIERVITNDRKNKLILCIMKDVTKEKERQKKQRRAQADAVQMADKLAEEQLKIVHEIASLLGETAADTKVAIEELKQTIQQDVE</sequence>
<keyword evidence="3" id="KW-0408">Iron</keyword>
<organism evidence="7 8">
    <name type="scientific">Jingyaoa shaoxingensis</name>
    <dbReference type="NCBI Taxonomy" id="2763671"/>
    <lineage>
        <taxon>Bacteria</taxon>
        <taxon>Bacillati</taxon>
        <taxon>Bacillota</taxon>
        <taxon>Clostridia</taxon>
        <taxon>Lachnospirales</taxon>
        <taxon>Lachnospiraceae</taxon>
        <taxon>Jingyaoa</taxon>
    </lineage>
</organism>
<feature type="domain" description="4Fe-4S ferredoxin-type" evidence="5">
    <location>
        <begin position="34"/>
        <end position="63"/>
    </location>
</feature>